<dbReference type="AlphaFoldDB" id="A0A914WH47"/>
<dbReference type="GO" id="GO:0016798">
    <property type="term" value="F:hydrolase activity, acting on glycosyl bonds"/>
    <property type="evidence" value="ECO:0007669"/>
    <property type="project" value="InterPro"/>
</dbReference>
<dbReference type="GO" id="GO:0031012">
    <property type="term" value="C:extracellular matrix"/>
    <property type="evidence" value="ECO:0007669"/>
    <property type="project" value="TreeGrafter"/>
</dbReference>
<keyword evidence="2" id="KW-0732">Signal</keyword>
<dbReference type="PANTHER" id="PTHR46145:SF4">
    <property type="entry name" value="HEPARANASE"/>
    <property type="match status" value="1"/>
</dbReference>
<evidence type="ECO:0000313" key="4">
    <source>
        <dbReference type="WBParaSite" id="PSAMB.scaffold4142size15559.g23586.t1"/>
    </source>
</evidence>
<comment type="similarity">
    <text evidence="1">Belongs to the glycosyl hydrolase 79 family.</text>
</comment>
<evidence type="ECO:0000256" key="2">
    <source>
        <dbReference type="SAM" id="SignalP"/>
    </source>
</evidence>
<sequence>MGALVILYLFLSTCNAIDVILKIDHHVVRTIDTTKFLSFTFDTSFVRGNFCSFNWLKATLLARPLTPCYVRVGGDDSDFMIFEESVHVHRSDAPPEAPKPTPYTNGCGMFDRGFFKMTRNQLDCINWFVQASGLKLMFDLSAVYGRHNGTAWNANNAIKLLNYAQEMGYAMDFELGNEPENYPDWYKFTISGKEMASNYQLLRSVLNSYPLYRGSKLFGPAAGTPFSRQYKDYYGPGAGQNLSFFFDPFVLDSLAPVLQRAVSLVKRTRGNKRKQVWLGETASSYNGGTAGISNSYAAGFMWMDKLGLCALNGIDAVFRHTFFMGNYAMTNNNTNPNPDYWLSLLYRTLIGKQVLNVKSNLGGEGAGPKQVRFYAHKNRTHTVLFGMNLQNKAVRIRISGHNKPVTQYLLEPKEGKLTSTRVLLNGCKLIFDGKRSPSVTNMGVLVTPPIEVPSKRYGMWVWRN</sequence>
<dbReference type="SUPFAM" id="SSF51445">
    <property type="entry name" value="(Trans)glycosidases"/>
    <property type="match status" value="1"/>
</dbReference>
<dbReference type="GO" id="GO:0005615">
    <property type="term" value="C:extracellular space"/>
    <property type="evidence" value="ECO:0007669"/>
    <property type="project" value="TreeGrafter"/>
</dbReference>
<dbReference type="Gene3D" id="3.20.20.80">
    <property type="entry name" value="Glycosidases"/>
    <property type="match status" value="1"/>
</dbReference>
<keyword evidence="3" id="KW-1185">Reference proteome</keyword>
<reference evidence="4" key="1">
    <citation type="submission" date="2022-11" db="UniProtKB">
        <authorList>
            <consortium name="WormBaseParasite"/>
        </authorList>
    </citation>
    <scope>IDENTIFICATION</scope>
</reference>
<accession>A0A914WH47</accession>
<protein>
    <submittedName>
        <fullName evidence="4">Heparanase</fullName>
    </submittedName>
</protein>
<feature type="signal peptide" evidence="2">
    <location>
        <begin position="1"/>
        <end position="16"/>
    </location>
</feature>
<dbReference type="WBParaSite" id="PSAMB.scaffold4142size15559.g23586.t1">
    <property type="protein sequence ID" value="PSAMB.scaffold4142size15559.g23586.t1"/>
    <property type="gene ID" value="PSAMB.scaffold4142size15559.g23586"/>
</dbReference>
<proteinExistence type="inferred from homology"/>
<dbReference type="InterPro" id="IPR017853">
    <property type="entry name" value="GH"/>
</dbReference>
<dbReference type="Proteomes" id="UP000887566">
    <property type="component" value="Unplaced"/>
</dbReference>
<dbReference type="InterPro" id="IPR005199">
    <property type="entry name" value="Glyco_hydro_79"/>
</dbReference>
<name>A0A914WH47_9BILA</name>
<evidence type="ECO:0000313" key="3">
    <source>
        <dbReference type="Proteomes" id="UP000887566"/>
    </source>
</evidence>
<evidence type="ECO:0000256" key="1">
    <source>
        <dbReference type="ARBA" id="ARBA00009800"/>
    </source>
</evidence>
<dbReference type="GO" id="GO:0016020">
    <property type="term" value="C:membrane"/>
    <property type="evidence" value="ECO:0007669"/>
    <property type="project" value="InterPro"/>
</dbReference>
<organism evidence="3 4">
    <name type="scientific">Plectus sambesii</name>
    <dbReference type="NCBI Taxonomy" id="2011161"/>
    <lineage>
        <taxon>Eukaryota</taxon>
        <taxon>Metazoa</taxon>
        <taxon>Ecdysozoa</taxon>
        <taxon>Nematoda</taxon>
        <taxon>Chromadorea</taxon>
        <taxon>Plectida</taxon>
        <taxon>Plectina</taxon>
        <taxon>Plectoidea</taxon>
        <taxon>Plectidae</taxon>
        <taxon>Plectus</taxon>
    </lineage>
</organism>
<dbReference type="Pfam" id="PF03662">
    <property type="entry name" value="Glyco_hydro_79n"/>
    <property type="match status" value="2"/>
</dbReference>
<feature type="chain" id="PRO_5037687162" evidence="2">
    <location>
        <begin position="17"/>
        <end position="464"/>
    </location>
</feature>
<dbReference type="PANTHER" id="PTHR46145">
    <property type="entry name" value="HEPARANASE"/>
    <property type="match status" value="1"/>
</dbReference>